<comment type="caution">
    <text evidence="1">The sequence shown here is derived from an EMBL/GenBank/DDBJ whole genome shotgun (WGS) entry which is preliminary data.</text>
</comment>
<dbReference type="Proteomes" id="UP001145114">
    <property type="component" value="Unassembled WGS sequence"/>
</dbReference>
<dbReference type="EMBL" id="JAMZIH010004752">
    <property type="protein sequence ID" value="KAJ1676163.1"/>
    <property type="molecule type" value="Genomic_DNA"/>
</dbReference>
<sequence length="185" mass="20941">RIELDVLPESPEGSVAGVILRSRLATFERVLWRSLRGNLFFNAVDIEEDTIDLDVADEPVPKSVFVVFTHGGALRERVEKIAESFGASLYPVSDNPEIRSEDLIQVMNAIDERKRVLDQNLATRRATLEEVARDISEWIVAVKKEKATFHTLNMFNHDINRNALIAEGWCATNEVDIVRFALKHA</sequence>
<protein>
    <submittedName>
        <fullName evidence="1">H(+)-transporting V0 sector ATPase subunit a</fullName>
    </submittedName>
</protein>
<evidence type="ECO:0000313" key="2">
    <source>
        <dbReference type="Proteomes" id="UP001145114"/>
    </source>
</evidence>
<organism evidence="1 2">
    <name type="scientific">Spiromyces aspiralis</name>
    <dbReference type="NCBI Taxonomy" id="68401"/>
    <lineage>
        <taxon>Eukaryota</taxon>
        <taxon>Fungi</taxon>
        <taxon>Fungi incertae sedis</taxon>
        <taxon>Zoopagomycota</taxon>
        <taxon>Kickxellomycotina</taxon>
        <taxon>Kickxellomycetes</taxon>
        <taxon>Kickxellales</taxon>
        <taxon>Kickxellaceae</taxon>
        <taxon>Spiromyces</taxon>
    </lineage>
</organism>
<proteinExistence type="predicted"/>
<feature type="non-terminal residue" evidence="1">
    <location>
        <position position="1"/>
    </location>
</feature>
<evidence type="ECO:0000313" key="1">
    <source>
        <dbReference type="EMBL" id="KAJ1676163.1"/>
    </source>
</evidence>
<reference evidence="1" key="1">
    <citation type="submission" date="2022-06" db="EMBL/GenBank/DDBJ databases">
        <title>Phylogenomic reconstructions and comparative analyses of Kickxellomycotina fungi.</title>
        <authorList>
            <person name="Reynolds N.K."/>
            <person name="Stajich J.E."/>
            <person name="Barry K."/>
            <person name="Grigoriev I.V."/>
            <person name="Crous P."/>
            <person name="Smith M.E."/>
        </authorList>
    </citation>
    <scope>NUCLEOTIDE SEQUENCE</scope>
    <source>
        <strain evidence="1">RSA 2271</strain>
    </source>
</reference>
<accession>A0ACC1HLW0</accession>
<name>A0ACC1HLW0_9FUNG</name>
<keyword evidence="2" id="KW-1185">Reference proteome</keyword>
<feature type="non-terminal residue" evidence="1">
    <location>
        <position position="185"/>
    </location>
</feature>
<gene>
    <name evidence="1" type="primary">VPH1_3</name>
    <name evidence="1" type="ORF">EV182_008739</name>
</gene>